<accession>A0A8S9QGV6</accession>
<protein>
    <submittedName>
        <fullName evidence="2">Uncharacterized protein</fullName>
    </submittedName>
</protein>
<feature type="region of interest" description="Disordered" evidence="1">
    <location>
        <begin position="193"/>
        <end position="218"/>
    </location>
</feature>
<organism evidence="2 3">
    <name type="scientific">Brassica cretica</name>
    <name type="common">Mustard</name>
    <dbReference type="NCBI Taxonomy" id="69181"/>
    <lineage>
        <taxon>Eukaryota</taxon>
        <taxon>Viridiplantae</taxon>
        <taxon>Streptophyta</taxon>
        <taxon>Embryophyta</taxon>
        <taxon>Tracheophyta</taxon>
        <taxon>Spermatophyta</taxon>
        <taxon>Magnoliopsida</taxon>
        <taxon>eudicotyledons</taxon>
        <taxon>Gunneridae</taxon>
        <taxon>Pentapetalae</taxon>
        <taxon>rosids</taxon>
        <taxon>malvids</taxon>
        <taxon>Brassicales</taxon>
        <taxon>Brassicaceae</taxon>
        <taxon>Brassiceae</taxon>
        <taxon>Brassica</taxon>
    </lineage>
</organism>
<gene>
    <name evidence="2" type="ORF">F2Q69_00021817</name>
</gene>
<evidence type="ECO:0000256" key="1">
    <source>
        <dbReference type="SAM" id="MobiDB-lite"/>
    </source>
</evidence>
<feature type="compositionally biased region" description="Basic and acidic residues" evidence="1">
    <location>
        <begin position="204"/>
        <end position="215"/>
    </location>
</feature>
<dbReference type="Proteomes" id="UP000712600">
    <property type="component" value="Unassembled WGS sequence"/>
</dbReference>
<proteinExistence type="predicted"/>
<reference evidence="2" key="1">
    <citation type="submission" date="2019-12" db="EMBL/GenBank/DDBJ databases">
        <title>Genome sequencing and annotation of Brassica cretica.</title>
        <authorList>
            <person name="Studholme D.J."/>
            <person name="Sarris P."/>
        </authorList>
    </citation>
    <scope>NUCLEOTIDE SEQUENCE</scope>
    <source>
        <strain evidence="2">PFS-109/04</strain>
        <tissue evidence="2">Leaf</tissue>
    </source>
</reference>
<dbReference type="AlphaFoldDB" id="A0A8S9QGV6"/>
<evidence type="ECO:0000313" key="2">
    <source>
        <dbReference type="EMBL" id="KAF3540490.1"/>
    </source>
</evidence>
<evidence type="ECO:0000313" key="3">
    <source>
        <dbReference type="Proteomes" id="UP000712600"/>
    </source>
</evidence>
<name>A0A8S9QGV6_BRACR</name>
<sequence length="283" mass="30787">MVRIFTCWTIVNNLGLFMNELIDAGKKGEIVSSRASEVYLVGTETIGQFKADDSPAGYMLLPCSVQLASLINRYYPFPKTNGKATATVGQFTADDSPAGSMLFPCSYCTLGSLTGLREHQKKQRQGDNVFAVYSQIDGKATATVGQFKADDYPAGSMLLPCSVQLGRPKKTQKQYGKAIKCFARKTYTEGKADNYGQKWPASDPKSKRPASDPKSKRSYCNLGSLAGLKEHQKKQRQGDNVFAVYPQIVGKATTTVGQFKADDYPAGSMLLPCSVQLGKLGKL</sequence>
<dbReference type="EMBL" id="QGKX02001290">
    <property type="protein sequence ID" value="KAF3540490.1"/>
    <property type="molecule type" value="Genomic_DNA"/>
</dbReference>
<comment type="caution">
    <text evidence="2">The sequence shown here is derived from an EMBL/GenBank/DDBJ whole genome shotgun (WGS) entry which is preliminary data.</text>
</comment>